<dbReference type="FunFam" id="1.10.287.690:FF:000002">
    <property type="entry name" value="DNA polymerase zeta"/>
    <property type="match status" value="1"/>
</dbReference>
<keyword evidence="17" id="KW-1185">Reference proteome</keyword>
<feature type="compositionally biased region" description="Polar residues" evidence="14">
    <location>
        <begin position="631"/>
        <end position="641"/>
    </location>
</feature>
<evidence type="ECO:0000256" key="1">
    <source>
        <dbReference type="ARBA" id="ARBA00001966"/>
    </source>
</evidence>
<evidence type="ECO:0000256" key="4">
    <source>
        <dbReference type="ARBA" id="ARBA00022695"/>
    </source>
</evidence>
<evidence type="ECO:0000256" key="11">
    <source>
        <dbReference type="ARBA" id="ARBA00023204"/>
    </source>
</evidence>
<keyword evidence="6" id="KW-0227">DNA damage</keyword>
<protein>
    <recommendedName>
        <fullName evidence="13">DNA polymerase</fullName>
        <ecNumber evidence="13">2.7.7.7</ecNumber>
    </recommendedName>
</protein>
<dbReference type="PANTHER" id="PTHR45812">
    <property type="entry name" value="DNA POLYMERASE ZETA CATALYTIC SUBUNIT"/>
    <property type="match status" value="1"/>
</dbReference>
<dbReference type="PRINTS" id="PR00106">
    <property type="entry name" value="DNAPOLB"/>
</dbReference>
<sequence length="641" mass="70941">MHPWRVAEYYTVRSRGTLQILSRLDIIGRTAELARLFGIQFFDVISRGSQFRVESMMLRLAKPRNMVPVSPSVQQRAAARAPETLPLILEPESKMYTDPVVVLDFQSLYPSMIIAYNYCFSTCLGRVEHLGQRGAFPMGCTALQVPPAELARLLERDQVHVSPSGVAFVTRDCRRGLLPDMLEEILNTRIMVKKAMKANKDRPAVRRVLDFKQLGLKLIANVTYGYTSANFSGRMPCIEVGDSVVSKGRETLERAIRTIESRPEWAARVVYGDTDSLFILLKGRSRSEAFQLGEEMAAAVTAENPDPVKLKFEKVYQPCILQTKKRYVGFMYETADQQEPVYDAKGIETVRRDGCPAVAKILEKSLRLLFTSHDMSVVRRFVTRQFEKFHRDAVSTTDLLFAREYRGRASYQPTACVPALRIADRLLRADRRAEPRVGQRVPYAVVYGAPGLPLIELVRTPAELLAEPSLRLNAEYYVSRAVAPPLQRCLGLLGVDVMTWYAAVPRRLRLPPPQAAAAAATISRFFAGRSCAVCARASAKPVCAECVARPLETVLALQGTVRRRERTVAAVREVCAGCCGLPPGRSPGLRLGRLSGAVESDQRRAERPGGAPPQRGAPDSGRLAAAPEWTGMTSTEGTAGG</sequence>
<dbReference type="InterPro" id="IPR030559">
    <property type="entry name" value="PolZ_Rev3"/>
</dbReference>
<dbReference type="GO" id="GO:0003887">
    <property type="term" value="F:DNA-directed DNA polymerase activity"/>
    <property type="evidence" value="ECO:0007669"/>
    <property type="project" value="UniProtKB-KW"/>
</dbReference>
<dbReference type="GO" id="GO:0000724">
    <property type="term" value="P:double-strand break repair via homologous recombination"/>
    <property type="evidence" value="ECO:0007669"/>
    <property type="project" value="TreeGrafter"/>
</dbReference>
<keyword evidence="4 13" id="KW-0548">Nucleotidyltransferase</keyword>
<dbReference type="Pfam" id="PF00136">
    <property type="entry name" value="DNA_pol_B"/>
    <property type="match status" value="1"/>
</dbReference>
<evidence type="ECO:0000256" key="3">
    <source>
        <dbReference type="ARBA" id="ARBA00022679"/>
    </source>
</evidence>
<dbReference type="InterPro" id="IPR006134">
    <property type="entry name" value="DNA-dir_DNA_pol_B_multi_dom"/>
</dbReference>
<dbReference type="InterPro" id="IPR023211">
    <property type="entry name" value="DNA_pol_palm_dom_sf"/>
</dbReference>
<evidence type="ECO:0000259" key="15">
    <source>
        <dbReference type="Pfam" id="PF00136"/>
    </source>
</evidence>
<dbReference type="FunFam" id="1.10.132.60:FF:000005">
    <property type="entry name" value="Putative DNA polymerase zeta catalytic subunit"/>
    <property type="match status" value="1"/>
</dbReference>
<dbReference type="Gene3D" id="3.90.1600.10">
    <property type="entry name" value="Palm domain of DNA polymerase"/>
    <property type="match status" value="1"/>
</dbReference>
<keyword evidence="5" id="KW-0479">Metal-binding</keyword>
<evidence type="ECO:0000256" key="9">
    <source>
        <dbReference type="ARBA" id="ARBA00023004"/>
    </source>
</evidence>
<keyword evidence="8 13" id="KW-0239">DNA-directed DNA polymerase</keyword>
<dbReference type="OrthoDB" id="2414538at2759"/>
<dbReference type="EMBL" id="VIIS01001816">
    <property type="protein sequence ID" value="KAF0292368.1"/>
    <property type="molecule type" value="Genomic_DNA"/>
</dbReference>
<evidence type="ECO:0000256" key="5">
    <source>
        <dbReference type="ARBA" id="ARBA00022723"/>
    </source>
</evidence>
<keyword evidence="10" id="KW-0411">Iron-sulfur</keyword>
<gene>
    <name evidence="16" type="primary">REV3L</name>
    <name evidence="16" type="ORF">FJT64_009621</name>
</gene>
<keyword evidence="9" id="KW-0408">Iron</keyword>
<dbReference type="GO" id="GO:0006260">
    <property type="term" value="P:DNA replication"/>
    <property type="evidence" value="ECO:0007669"/>
    <property type="project" value="UniProtKB-KW"/>
</dbReference>
<evidence type="ECO:0000313" key="17">
    <source>
        <dbReference type="Proteomes" id="UP000440578"/>
    </source>
</evidence>
<dbReference type="GO" id="GO:0051536">
    <property type="term" value="F:iron-sulfur cluster binding"/>
    <property type="evidence" value="ECO:0007669"/>
    <property type="project" value="UniProtKB-KW"/>
</dbReference>
<evidence type="ECO:0000256" key="7">
    <source>
        <dbReference type="ARBA" id="ARBA00022833"/>
    </source>
</evidence>
<dbReference type="PROSITE" id="PS00116">
    <property type="entry name" value="DNA_POLYMERASE_B"/>
    <property type="match status" value="1"/>
</dbReference>
<keyword evidence="13" id="KW-0238">DNA-binding</keyword>
<evidence type="ECO:0000256" key="13">
    <source>
        <dbReference type="RuleBase" id="RU000442"/>
    </source>
</evidence>
<dbReference type="GO" id="GO:0005634">
    <property type="term" value="C:nucleus"/>
    <property type="evidence" value="ECO:0007669"/>
    <property type="project" value="TreeGrafter"/>
</dbReference>
<dbReference type="GO" id="GO:0042276">
    <property type="term" value="P:error-prone translesion synthesis"/>
    <property type="evidence" value="ECO:0007669"/>
    <property type="project" value="TreeGrafter"/>
</dbReference>
<name>A0A6A4VQE5_AMPAM</name>
<evidence type="ECO:0000256" key="12">
    <source>
        <dbReference type="ARBA" id="ARBA00049244"/>
    </source>
</evidence>
<keyword evidence="7" id="KW-0862">Zinc</keyword>
<organism evidence="16 17">
    <name type="scientific">Amphibalanus amphitrite</name>
    <name type="common">Striped barnacle</name>
    <name type="synonym">Balanus amphitrite</name>
    <dbReference type="NCBI Taxonomy" id="1232801"/>
    <lineage>
        <taxon>Eukaryota</taxon>
        <taxon>Metazoa</taxon>
        <taxon>Ecdysozoa</taxon>
        <taxon>Arthropoda</taxon>
        <taxon>Crustacea</taxon>
        <taxon>Multicrustacea</taxon>
        <taxon>Cirripedia</taxon>
        <taxon>Thoracica</taxon>
        <taxon>Thoracicalcarea</taxon>
        <taxon>Balanomorpha</taxon>
        <taxon>Balanoidea</taxon>
        <taxon>Balanidae</taxon>
        <taxon>Amphibalaninae</taxon>
        <taxon>Amphibalanus</taxon>
    </lineage>
</organism>
<dbReference type="Gene3D" id="3.30.420.10">
    <property type="entry name" value="Ribonuclease H-like superfamily/Ribonuclease H"/>
    <property type="match status" value="1"/>
</dbReference>
<feature type="region of interest" description="Disordered" evidence="14">
    <location>
        <begin position="598"/>
        <end position="641"/>
    </location>
</feature>
<dbReference type="GO" id="GO:0003677">
    <property type="term" value="F:DNA binding"/>
    <property type="evidence" value="ECO:0007669"/>
    <property type="project" value="UniProtKB-KW"/>
</dbReference>
<keyword evidence="3 13" id="KW-0808">Transferase</keyword>
<dbReference type="GO" id="GO:0046872">
    <property type="term" value="F:metal ion binding"/>
    <property type="evidence" value="ECO:0007669"/>
    <property type="project" value="UniProtKB-KW"/>
</dbReference>
<dbReference type="PANTHER" id="PTHR45812:SF1">
    <property type="entry name" value="DNA POLYMERASE ZETA CATALYTIC SUBUNIT"/>
    <property type="match status" value="1"/>
</dbReference>
<dbReference type="Proteomes" id="UP000440578">
    <property type="component" value="Unassembled WGS sequence"/>
</dbReference>
<feature type="domain" description="DNA-directed DNA polymerase family B multifunctional" evidence="15">
    <location>
        <begin position="41"/>
        <end position="490"/>
    </location>
</feature>
<dbReference type="InterPro" id="IPR017964">
    <property type="entry name" value="DNA-dir_DNA_pol_B_CS"/>
</dbReference>
<dbReference type="SUPFAM" id="SSF53098">
    <property type="entry name" value="Ribonuclease H-like"/>
    <property type="match status" value="1"/>
</dbReference>
<dbReference type="SMART" id="SM00486">
    <property type="entry name" value="POLBc"/>
    <property type="match status" value="1"/>
</dbReference>
<dbReference type="GO" id="GO:0016035">
    <property type="term" value="C:zeta DNA polymerase complex"/>
    <property type="evidence" value="ECO:0007669"/>
    <property type="project" value="InterPro"/>
</dbReference>
<comment type="caution">
    <text evidence="16">The sequence shown here is derived from an EMBL/GenBank/DDBJ whole genome shotgun (WGS) entry which is preliminary data.</text>
</comment>
<keyword evidence="11" id="KW-0234">DNA repair</keyword>
<evidence type="ECO:0000256" key="6">
    <source>
        <dbReference type="ARBA" id="ARBA00022763"/>
    </source>
</evidence>
<evidence type="ECO:0000256" key="8">
    <source>
        <dbReference type="ARBA" id="ARBA00022932"/>
    </source>
</evidence>
<dbReference type="GO" id="GO:0000166">
    <property type="term" value="F:nucleotide binding"/>
    <property type="evidence" value="ECO:0007669"/>
    <property type="project" value="InterPro"/>
</dbReference>
<dbReference type="Gene3D" id="1.10.132.60">
    <property type="entry name" value="DNA polymerase family B, C-terminal domain"/>
    <property type="match status" value="1"/>
</dbReference>
<dbReference type="AlphaFoldDB" id="A0A6A4VQE5"/>
<dbReference type="InterPro" id="IPR012337">
    <property type="entry name" value="RNaseH-like_sf"/>
</dbReference>
<comment type="cofactor">
    <cofactor evidence="1">
        <name>[4Fe-4S] cluster</name>
        <dbReference type="ChEBI" id="CHEBI:49883"/>
    </cofactor>
</comment>
<dbReference type="SUPFAM" id="SSF56672">
    <property type="entry name" value="DNA/RNA polymerases"/>
    <property type="match status" value="1"/>
</dbReference>
<dbReference type="Gene3D" id="1.10.287.690">
    <property type="entry name" value="Helix hairpin bin"/>
    <property type="match status" value="1"/>
</dbReference>
<dbReference type="InterPro" id="IPR043502">
    <property type="entry name" value="DNA/RNA_pol_sf"/>
</dbReference>
<comment type="catalytic activity">
    <reaction evidence="12 13">
        <text>DNA(n) + a 2'-deoxyribonucleoside 5'-triphosphate = DNA(n+1) + diphosphate</text>
        <dbReference type="Rhea" id="RHEA:22508"/>
        <dbReference type="Rhea" id="RHEA-COMP:17339"/>
        <dbReference type="Rhea" id="RHEA-COMP:17340"/>
        <dbReference type="ChEBI" id="CHEBI:33019"/>
        <dbReference type="ChEBI" id="CHEBI:61560"/>
        <dbReference type="ChEBI" id="CHEBI:173112"/>
        <dbReference type="EC" id="2.7.7.7"/>
    </reaction>
</comment>
<reference evidence="16 17" key="1">
    <citation type="submission" date="2019-07" db="EMBL/GenBank/DDBJ databases">
        <title>Draft genome assembly of a fouling barnacle, Amphibalanus amphitrite (Darwin, 1854): The first reference genome for Thecostraca.</title>
        <authorList>
            <person name="Kim W."/>
        </authorList>
    </citation>
    <scope>NUCLEOTIDE SEQUENCE [LARGE SCALE GENOMIC DNA]</scope>
    <source>
        <strain evidence="16">SNU_AA5</strain>
        <tissue evidence="16">Soma without cirri and trophi</tissue>
    </source>
</reference>
<dbReference type="CDD" id="cd05534">
    <property type="entry name" value="POLBc_zeta"/>
    <property type="match status" value="1"/>
</dbReference>
<evidence type="ECO:0000313" key="16">
    <source>
        <dbReference type="EMBL" id="KAF0292368.1"/>
    </source>
</evidence>
<dbReference type="InterPro" id="IPR006172">
    <property type="entry name" value="DNA-dir_DNA_pol_B"/>
</dbReference>
<comment type="similarity">
    <text evidence="2 13">Belongs to the DNA polymerase type-B family.</text>
</comment>
<keyword evidence="13" id="KW-0235">DNA replication</keyword>
<dbReference type="EC" id="2.7.7.7" evidence="13"/>
<accession>A0A6A4VQE5</accession>
<evidence type="ECO:0000256" key="14">
    <source>
        <dbReference type="SAM" id="MobiDB-lite"/>
    </source>
</evidence>
<evidence type="ECO:0000256" key="10">
    <source>
        <dbReference type="ARBA" id="ARBA00023014"/>
    </source>
</evidence>
<evidence type="ECO:0000256" key="2">
    <source>
        <dbReference type="ARBA" id="ARBA00005755"/>
    </source>
</evidence>
<dbReference type="InterPro" id="IPR042087">
    <property type="entry name" value="DNA_pol_B_thumb"/>
</dbReference>
<dbReference type="InterPro" id="IPR036397">
    <property type="entry name" value="RNaseH_sf"/>
</dbReference>
<feature type="compositionally biased region" description="Low complexity" evidence="14">
    <location>
        <begin position="608"/>
        <end position="618"/>
    </location>
</feature>
<proteinExistence type="inferred from homology"/>